<dbReference type="SUPFAM" id="SSF56935">
    <property type="entry name" value="Porins"/>
    <property type="match status" value="1"/>
</dbReference>
<reference evidence="1 2" key="1">
    <citation type="submission" date="2019-06" db="EMBL/GenBank/DDBJ databases">
        <title>Nitrosomonas stercoris KYUHI-S whole genome shotgun sequence.</title>
        <authorList>
            <person name="Nakagawa T."/>
            <person name="Tsuchiya Y."/>
            <person name="Takahashi R."/>
        </authorList>
    </citation>
    <scope>NUCLEOTIDE SEQUENCE [LARGE SCALE GENOMIC DNA]</scope>
    <source>
        <strain evidence="1 2">KYUHI-S</strain>
    </source>
</reference>
<dbReference type="Proteomes" id="UP000316473">
    <property type="component" value="Chromosome"/>
</dbReference>
<dbReference type="KEGG" id="nst:Nstercoris_01853"/>
<accession>A0A4Y1YR51</accession>
<organism evidence="1 2">
    <name type="scientific">Nitrosomonas stercoris</name>
    <dbReference type="NCBI Taxonomy" id="1444684"/>
    <lineage>
        <taxon>Bacteria</taxon>
        <taxon>Pseudomonadati</taxon>
        <taxon>Pseudomonadota</taxon>
        <taxon>Betaproteobacteria</taxon>
        <taxon>Nitrosomonadales</taxon>
        <taxon>Nitrosomonadaceae</taxon>
        <taxon>Nitrosomonas</taxon>
    </lineage>
</organism>
<name>A0A4Y1YR51_9PROT</name>
<dbReference type="AlphaFoldDB" id="A0A4Y1YR51"/>
<evidence type="ECO:0000313" key="1">
    <source>
        <dbReference type="EMBL" id="BBL35581.1"/>
    </source>
</evidence>
<evidence type="ECO:0000313" key="2">
    <source>
        <dbReference type="Proteomes" id="UP000316473"/>
    </source>
</evidence>
<evidence type="ECO:0008006" key="3">
    <source>
        <dbReference type="Google" id="ProtNLM"/>
    </source>
</evidence>
<keyword evidence="2" id="KW-1185">Reference proteome</keyword>
<gene>
    <name evidence="1" type="ORF">Nstercoris_01853</name>
</gene>
<sequence>MQINRVVTFCCLATIATATDAADGDNIAELDEITVVSTASGFEQNIADAPASITVISREELDKKSYIRAFFF</sequence>
<dbReference type="EMBL" id="AP019755">
    <property type="protein sequence ID" value="BBL35581.1"/>
    <property type="molecule type" value="Genomic_DNA"/>
</dbReference>
<protein>
    <recommendedName>
        <fullName evidence="3">TonB-dependent receptor plug domain-containing protein</fullName>
    </recommendedName>
</protein>
<proteinExistence type="predicted"/>